<evidence type="ECO:0000313" key="9">
    <source>
        <dbReference type="EMBL" id="NMM45046.1"/>
    </source>
</evidence>
<sequence>MNANVDRIPPNHTPNTMTLRRQLFPTFILIVGFLLFMSALLVHSARRQNDFAMEASRHIAGTALMVVQDETRKFAMDYSIWDATVENVVVAYDADWADDNIGTWAVEGLGMHGAIAVGWGPDGQDRVINHADADGGEHFGDPDTLPDGLKALIEEARREPLPSPEDADAVIGYFQDSMGIYLGAAAPIRWEDDTAPPLDNGKLAVLVFYKMLDETLLGELEHRFLLQDLHIENLVAHSGHDDTANIGMVLESADGVPIGNLTWKRDRPGTDMLHHLAVPMVIGLFVLLSIFAVIVHRANRSLKLVHDYQNGLEARTMDLVDARNAAEAANRAKSRFLAMMSHELRTPLNAIIGFSDMLRQEGGVSSNPERVREYSNDIFNSGGYLLALINDILDMSKIEAARYELYEERIHLLDLVDQCVTLIGGLAKEKTIAIRTAAENTLIVVDARALKQILVNLLSNSIKYSEPKTTIRIDTCRYGNGDLGIRVHDQGAGMSPEEITTALQPFGQSKDAHVRNTQGTGLGLNISKALIELHQGTMSLSSAPGKGTTVTIRLPAVRVIAEDVVDESGAAK</sequence>
<dbReference type="PRINTS" id="PR00344">
    <property type="entry name" value="BCTRLSENSOR"/>
</dbReference>
<dbReference type="InterPro" id="IPR003594">
    <property type="entry name" value="HATPase_dom"/>
</dbReference>
<dbReference type="PROSITE" id="PS50109">
    <property type="entry name" value="HIS_KIN"/>
    <property type="match status" value="1"/>
</dbReference>
<dbReference type="SMART" id="SM00388">
    <property type="entry name" value="HisKA"/>
    <property type="match status" value="1"/>
</dbReference>
<keyword evidence="10" id="KW-1185">Reference proteome</keyword>
<keyword evidence="7" id="KW-0812">Transmembrane</keyword>
<evidence type="ECO:0000256" key="1">
    <source>
        <dbReference type="ARBA" id="ARBA00000085"/>
    </source>
</evidence>
<keyword evidence="7" id="KW-0472">Membrane</keyword>
<dbReference type="PANTHER" id="PTHR43711:SF26">
    <property type="entry name" value="SENSOR HISTIDINE KINASE RCSC"/>
    <property type="match status" value="1"/>
</dbReference>
<dbReference type="SUPFAM" id="SSF55874">
    <property type="entry name" value="ATPase domain of HSP90 chaperone/DNA topoisomerase II/histidine kinase"/>
    <property type="match status" value="1"/>
</dbReference>
<dbReference type="AlphaFoldDB" id="A0A7Y0E239"/>
<dbReference type="Proteomes" id="UP000539372">
    <property type="component" value="Unassembled WGS sequence"/>
</dbReference>
<dbReference type="PANTHER" id="PTHR43711">
    <property type="entry name" value="TWO-COMPONENT HISTIDINE KINASE"/>
    <property type="match status" value="1"/>
</dbReference>
<dbReference type="Pfam" id="PF00512">
    <property type="entry name" value="HisKA"/>
    <property type="match status" value="1"/>
</dbReference>
<evidence type="ECO:0000256" key="4">
    <source>
        <dbReference type="ARBA" id="ARBA00022679"/>
    </source>
</evidence>
<dbReference type="InterPro" id="IPR036097">
    <property type="entry name" value="HisK_dim/P_sf"/>
</dbReference>
<dbReference type="RefSeq" id="WP_169625422.1">
    <property type="nucleotide sequence ID" value="NZ_JABBNT010000003.1"/>
</dbReference>
<dbReference type="SUPFAM" id="SSF47384">
    <property type="entry name" value="Homodimeric domain of signal transducing histidine kinase"/>
    <property type="match status" value="1"/>
</dbReference>
<comment type="caution">
    <text evidence="9">The sequence shown here is derived from an EMBL/GenBank/DDBJ whole genome shotgun (WGS) entry which is preliminary data.</text>
</comment>
<dbReference type="InterPro" id="IPR050736">
    <property type="entry name" value="Sensor_HK_Regulatory"/>
</dbReference>
<evidence type="ECO:0000256" key="2">
    <source>
        <dbReference type="ARBA" id="ARBA00012438"/>
    </source>
</evidence>
<protein>
    <recommendedName>
        <fullName evidence="2">histidine kinase</fullName>
        <ecNumber evidence="2">2.7.13.3</ecNumber>
    </recommendedName>
</protein>
<dbReference type="GO" id="GO:0000155">
    <property type="term" value="F:phosphorelay sensor kinase activity"/>
    <property type="evidence" value="ECO:0007669"/>
    <property type="project" value="InterPro"/>
</dbReference>
<dbReference type="InterPro" id="IPR004358">
    <property type="entry name" value="Sig_transdc_His_kin-like_C"/>
</dbReference>
<feature type="transmembrane region" description="Helical" evidence="7">
    <location>
        <begin position="273"/>
        <end position="295"/>
    </location>
</feature>
<dbReference type="InterPro" id="IPR007892">
    <property type="entry name" value="CHASE4"/>
</dbReference>
<name>A0A7Y0E239_9PROT</name>
<dbReference type="InterPro" id="IPR003661">
    <property type="entry name" value="HisK_dim/P_dom"/>
</dbReference>
<dbReference type="Pfam" id="PF02518">
    <property type="entry name" value="HATPase_c"/>
    <property type="match status" value="1"/>
</dbReference>
<keyword evidence="5" id="KW-0418">Kinase</keyword>
<dbReference type="EC" id="2.7.13.3" evidence="2"/>
<dbReference type="InterPro" id="IPR036890">
    <property type="entry name" value="HATPase_C_sf"/>
</dbReference>
<evidence type="ECO:0000256" key="3">
    <source>
        <dbReference type="ARBA" id="ARBA00022553"/>
    </source>
</evidence>
<evidence type="ECO:0000256" key="5">
    <source>
        <dbReference type="ARBA" id="ARBA00022777"/>
    </source>
</evidence>
<dbReference type="SMART" id="SM00387">
    <property type="entry name" value="HATPase_c"/>
    <property type="match status" value="1"/>
</dbReference>
<dbReference type="CDD" id="cd00082">
    <property type="entry name" value="HisKA"/>
    <property type="match status" value="1"/>
</dbReference>
<keyword evidence="4" id="KW-0808">Transferase</keyword>
<evidence type="ECO:0000313" key="10">
    <source>
        <dbReference type="Proteomes" id="UP000539372"/>
    </source>
</evidence>
<accession>A0A7Y0E239</accession>
<keyword evidence="7" id="KW-1133">Transmembrane helix</keyword>
<dbReference type="InterPro" id="IPR005467">
    <property type="entry name" value="His_kinase_dom"/>
</dbReference>
<dbReference type="EMBL" id="JABBNT010000003">
    <property type="protein sequence ID" value="NMM45046.1"/>
    <property type="molecule type" value="Genomic_DNA"/>
</dbReference>
<dbReference type="Gene3D" id="3.30.565.10">
    <property type="entry name" value="Histidine kinase-like ATPase, C-terminal domain"/>
    <property type="match status" value="1"/>
</dbReference>
<feature type="domain" description="Histidine kinase" evidence="8">
    <location>
        <begin position="339"/>
        <end position="558"/>
    </location>
</feature>
<dbReference type="Gene3D" id="1.10.287.130">
    <property type="match status" value="1"/>
</dbReference>
<keyword evidence="3" id="KW-0597">Phosphoprotein</keyword>
<evidence type="ECO:0000256" key="7">
    <source>
        <dbReference type="SAM" id="Phobius"/>
    </source>
</evidence>
<comment type="catalytic activity">
    <reaction evidence="1">
        <text>ATP + protein L-histidine = ADP + protein N-phospho-L-histidine.</text>
        <dbReference type="EC" id="2.7.13.3"/>
    </reaction>
</comment>
<proteinExistence type="predicted"/>
<evidence type="ECO:0000259" key="8">
    <source>
        <dbReference type="PROSITE" id="PS50109"/>
    </source>
</evidence>
<evidence type="ECO:0000256" key="6">
    <source>
        <dbReference type="ARBA" id="ARBA00023012"/>
    </source>
</evidence>
<reference evidence="9 10" key="1">
    <citation type="submission" date="2020-04" db="EMBL/GenBank/DDBJ databases">
        <title>Rhodospirillaceae bacterium KN72 isolated from deep sea.</title>
        <authorList>
            <person name="Zhang D.-C."/>
        </authorList>
    </citation>
    <scope>NUCLEOTIDE SEQUENCE [LARGE SCALE GENOMIC DNA]</scope>
    <source>
        <strain evidence="9 10">KN72</strain>
    </source>
</reference>
<feature type="transmembrane region" description="Helical" evidence="7">
    <location>
        <begin position="23"/>
        <end position="43"/>
    </location>
</feature>
<keyword evidence="6" id="KW-0902">Two-component regulatory system</keyword>
<organism evidence="9 10">
    <name type="scientific">Pacificispira spongiicola</name>
    <dbReference type="NCBI Taxonomy" id="2729598"/>
    <lineage>
        <taxon>Bacteria</taxon>
        <taxon>Pseudomonadati</taxon>
        <taxon>Pseudomonadota</taxon>
        <taxon>Alphaproteobacteria</taxon>
        <taxon>Rhodospirillales</taxon>
        <taxon>Rhodospirillaceae</taxon>
        <taxon>Pacificispira</taxon>
    </lineage>
</organism>
<gene>
    <name evidence="9" type="ORF">HH303_11195</name>
</gene>
<dbReference type="Pfam" id="PF05228">
    <property type="entry name" value="CHASE4"/>
    <property type="match status" value="1"/>
</dbReference>